<keyword evidence="1" id="KW-0812">Transmembrane</keyword>
<dbReference type="Proteomes" id="UP000199477">
    <property type="component" value="Unassembled WGS sequence"/>
</dbReference>
<accession>A0A1I2CGJ7</accession>
<feature type="transmembrane region" description="Helical" evidence="1">
    <location>
        <begin position="20"/>
        <end position="49"/>
    </location>
</feature>
<name>A0A1I2CGJ7_9GAMM</name>
<sequence length="51" mass="5061">MATTPAPTVPAQRSLLARLLAQGVVAVIGLAIGAFAGLVGAFWLGLVAINC</sequence>
<organism evidence="2 3">
    <name type="scientific">Dyella marensis</name>
    <dbReference type="NCBI Taxonomy" id="500610"/>
    <lineage>
        <taxon>Bacteria</taxon>
        <taxon>Pseudomonadati</taxon>
        <taxon>Pseudomonadota</taxon>
        <taxon>Gammaproteobacteria</taxon>
        <taxon>Lysobacterales</taxon>
        <taxon>Rhodanobacteraceae</taxon>
        <taxon>Dyella</taxon>
    </lineage>
</organism>
<evidence type="ECO:0000256" key="1">
    <source>
        <dbReference type="SAM" id="Phobius"/>
    </source>
</evidence>
<keyword evidence="1" id="KW-1133">Transmembrane helix</keyword>
<dbReference type="EMBL" id="FONH01000003">
    <property type="protein sequence ID" value="SFE67477.1"/>
    <property type="molecule type" value="Genomic_DNA"/>
</dbReference>
<protein>
    <submittedName>
        <fullName evidence="2">Uncharacterized protein</fullName>
    </submittedName>
</protein>
<dbReference type="RefSeq" id="WP_155964725.1">
    <property type="nucleotide sequence ID" value="NZ_FONH01000003.1"/>
</dbReference>
<dbReference type="AlphaFoldDB" id="A0A1I2CGJ7"/>
<keyword evidence="1" id="KW-0472">Membrane</keyword>
<keyword evidence="3" id="KW-1185">Reference proteome</keyword>
<gene>
    <name evidence="2" type="ORF">SAMN02799615_01497</name>
</gene>
<evidence type="ECO:0000313" key="3">
    <source>
        <dbReference type="Proteomes" id="UP000199477"/>
    </source>
</evidence>
<evidence type="ECO:0000313" key="2">
    <source>
        <dbReference type="EMBL" id="SFE67477.1"/>
    </source>
</evidence>
<dbReference type="STRING" id="500610.SAMN02799615_01497"/>
<proteinExistence type="predicted"/>
<reference evidence="3" key="1">
    <citation type="submission" date="2016-10" db="EMBL/GenBank/DDBJ databases">
        <authorList>
            <person name="Varghese N."/>
            <person name="Submissions S."/>
        </authorList>
    </citation>
    <scope>NUCLEOTIDE SEQUENCE [LARGE SCALE GENOMIC DNA]</scope>
    <source>
        <strain evidence="3">UNC178MFTsu3.1</strain>
    </source>
</reference>